<comment type="caution">
    <text evidence="3">The sequence shown here is derived from an EMBL/GenBank/DDBJ whole genome shotgun (WGS) entry which is preliminary data.</text>
</comment>
<name>A0A8H9L485_9DEIO</name>
<feature type="chain" id="PRO_5034427851" evidence="2">
    <location>
        <begin position="29"/>
        <end position="147"/>
    </location>
</feature>
<gene>
    <name evidence="3" type="ORF">GCM10008956_05930</name>
</gene>
<evidence type="ECO:0000313" key="3">
    <source>
        <dbReference type="EMBL" id="GGM32564.1"/>
    </source>
</evidence>
<sequence length="147" mass="14704">MPREFSLPLMTAVLPALIASCANQPAQAVNQPYAQYGALGATGAPAQTVQAQTIPDGCELEPDGEIDCDHDSVKLKTPKKSSTSRVAGAVVAGVAARAATRSTPTSPSRPVTRATSTRTSMNAASSVSRGGFTTSARASTAGSGAGG</sequence>
<keyword evidence="4" id="KW-1185">Reference proteome</keyword>
<dbReference type="Proteomes" id="UP000600547">
    <property type="component" value="Unassembled WGS sequence"/>
</dbReference>
<evidence type="ECO:0000313" key="4">
    <source>
        <dbReference type="Proteomes" id="UP000600547"/>
    </source>
</evidence>
<feature type="signal peptide" evidence="2">
    <location>
        <begin position="1"/>
        <end position="28"/>
    </location>
</feature>
<feature type="compositionally biased region" description="Low complexity" evidence="1">
    <location>
        <begin position="95"/>
        <end position="120"/>
    </location>
</feature>
<feature type="compositionally biased region" description="Low complexity" evidence="1">
    <location>
        <begin position="130"/>
        <end position="147"/>
    </location>
</feature>
<reference evidence="4" key="1">
    <citation type="journal article" date="2019" name="Int. J. Syst. Evol. Microbiol.">
        <title>The Global Catalogue of Microorganisms (GCM) 10K type strain sequencing project: providing services to taxonomists for standard genome sequencing and annotation.</title>
        <authorList>
            <consortium name="The Broad Institute Genomics Platform"/>
            <consortium name="The Broad Institute Genome Sequencing Center for Infectious Disease"/>
            <person name="Wu L."/>
            <person name="Ma J."/>
        </authorList>
    </citation>
    <scope>NUCLEOTIDE SEQUENCE [LARGE SCALE GENOMIC DNA]</scope>
    <source>
        <strain evidence="4">JCM 31047</strain>
    </source>
</reference>
<protein>
    <submittedName>
        <fullName evidence="3">Uncharacterized protein</fullName>
    </submittedName>
</protein>
<dbReference type="PROSITE" id="PS51257">
    <property type="entry name" value="PROKAR_LIPOPROTEIN"/>
    <property type="match status" value="1"/>
</dbReference>
<feature type="region of interest" description="Disordered" evidence="1">
    <location>
        <begin position="95"/>
        <end position="147"/>
    </location>
</feature>
<evidence type="ECO:0000256" key="1">
    <source>
        <dbReference type="SAM" id="MobiDB-lite"/>
    </source>
</evidence>
<accession>A0A8H9L485</accession>
<dbReference type="EMBL" id="BMQG01000002">
    <property type="protein sequence ID" value="GGM32564.1"/>
    <property type="molecule type" value="Genomic_DNA"/>
</dbReference>
<evidence type="ECO:0000256" key="2">
    <source>
        <dbReference type="SAM" id="SignalP"/>
    </source>
</evidence>
<proteinExistence type="predicted"/>
<dbReference type="AlphaFoldDB" id="A0A8H9L485"/>
<organism evidence="3 4">
    <name type="scientific">Deinococcus arenae</name>
    <dbReference type="NCBI Taxonomy" id="1452751"/>
    <lineage>
        <taxon>Bacteria</taxon>
        <taxon>Thermotogati</taxon>
        <taxon>Deinococcota</taxon>
        <taxon>Deinococci</taxon>
        <taxon>Deinococcales</taxon>
        <taxon>Deinococcaceae</taxon>
        <taxon>Deinococcus</taxon>
    </lineage>
</organism>
<keyword evidence="2" id="KW-0732">Signal</keyword>